<dbReference type="InterPro" id="IPR000531">
    <property type="entry name" value="Beta-barrel_TonB"/>
</dbReference>
<sequence length="1019" mass="106579">MSGRSERTVRAGSALVHVLLAGAALAVPVGALAQAGRGAPPRDGAEDAPPKDIVVTGTLIRSGRRDAPVPIEVIDAADLARQGAPSLLELARQLPVSNGVLGDASQFDPRSQFNQGSASVNLRGLGPQRTLVLLNGRRMVATGAGNVPLVDINLFPANALDRIEILKDGAAATYGSDAIAGVVNVITRTDQDGLLVQGDYRLVAGSDGDWSAGVSYGAEIGPARVLLSAGYQRRGELRVTDRAFAMRPYPQNPQGGFSGGGNPGNFDFDAARGGISFDADEGCGALGGFRSLPGSTADLCLTSYLGFTNLVEPEDRFQLFGDVAFDLTARAVLRLTGLYGRTATVLNTSPSFLPTIAPSANAAFGGTGLFTIPAYAPALIDYCARFGEEAGCATGADGKPAAAALAYPVRFRPLLAGGNPLFDNDRNVAALDRNSDAYQIAAELTYEVGSDLTLTAGATYSEYDRFFEVGDSFVDYLQNALAGFGGPDCAFADPASRAGLTTDELARIAGTRGCTYFNPFSTGVDANRISGQANPNFAGNGSPAGLDTSPGAGLVNDPSTVGHFYNVWGRTANTRQWVADLVLTGGTGLVLPGGEVDFAIGGQFRRDSHVRTYEGGNNLDLYPCPGSVLDPQERCDPEPGALGFIGAGRDFAVDQDILALFAEVQLPVTQRLFAQLAARFEDYGGSVGSTFDPQVRVRYRATDWLTLRGGLGTTFRGPPPNQTAADTVILTFIGGAFRAVDLLANPDLAPESATTWNVGAVVDGGGLAASIDYWSYDLAGAIENEPVAGIVSALFGASGTANCGDPAYNALQARFTFSGGICGGGNVQRLRTFAVNSADLTTSGLDMAASYDWRIGTLDVQIGARGTYVLDYAVGDVVVEGVVVQPAFDAVGLLNYQTTAYPIPDWKAQLWVQLLAGNHALRLQANHVDDYADQRGDAVFGPNEGVLAGASVAAGRLVDSFTTLDLTWRWSPRRDTTVSLALANLLDADPPFARLDQNYDPFTANPLGLTAKFGISQAF</sequence>
<gene>
    <name evidence="12" type="ORF">EG799_04010</name>
</gene>
<dbReference type="InterPro" id="IPR039426">
    <property type="entry name" value="TonB-dep_rcpt-like"/>
</dbReference>
<evidence type="ECO:0000256" key="4">
    <source>
        <dbReference type="ARBA" id="ARBA00022692"/>
    </source>
</evidence>
<proteinExistence type="inferred from homology"/>
<keyword evidence="3 8" id="KW-1134">Transmembrane beta strand</keyword>
<keyword evidence="6 8" id="KW-0472">Membrane</keyword>
<accession>A0A3N5D8E3</accession>
<feature type="domain" description="TonB-dependent receptor-like beta-barrel" evidence="10">
    <location>
        <begin position="534"/>
        <end position="985"/>
    </location>
</feature>
<keyword evidence="13" id="KW-1185">Reference proteome</keyword>
<dbReference type="PROSITE" id="PS52016">
    <property type="entry name" value="TONB_DEPENDENT_REC_3"/>
    <property type="match status" value="1"/>
</dbReference>
<comment type="similarity">
    <text evidence="8 9">Belongs to the TonB-dependent receptor family.</text>
</comment>
<reference evidence="12 13" key="1">
    <citation type="submission" date="2018-11" db="EMBL/GenBank/DDBJ databases">
        <title>Erythrobacter spongiae sp. nov., isolated from a marine sponge.</title>
        <authorList>
            <person name="Zhuang L."/>
            <person name="Luo L."/>
        </authorList>
    </citation>
    <scope>NUCLEOTIDE SEQUENCE [LARGE SCALE GENOMIC DNA]</scope>
    <source>
        <strain evidence="12 13">HN-E23</strain>
    </source>
</reference>
<evidence type="ECO:0000256" key="3">
    <source>
        <dbReference type="ARBA" id="ARBA00022452"/>
    </source>
</evidence>
<dbReference type="EMBL" id="RPFZ01000001">
    <property type="protein sequence ID" value="RPF70878.1"/>
    <property type="molecule type" value="Genomic_DNA"/>
</dbReference>
<evidence type="ECO:0000259" key="11">
    <source>
        <dbReference type="Pfam" id="PF07715"/>
    </source>
</evidence>
<evidence type="ECO:0000256" key="1">
    <source>
        <dbReference type="ARBA" id="ARBA00004571"/>
    </source>
</evidence>
<dbReference type="PANTHER" id="PTHR47234">
    <property type="match status" value="1"/>
</dbReference>
<dbReference type="Pfam" id="PF00593">
    <property type="entry name" value="TonB_dep_Rec_b-barrel"/>
    <property type="match status" value="1"/>
</dbReference>
<dbReference type="PANTHER" id="PTHR47234:SF2">
    <property type="entry name" value="TONB-DEPENDENT RECEPTOR"/>
    <property type="match status" value="1"/>
</dbReference>
<comment type="subcellular location">
    <subcellularLocation>
        <location evidence="1 8">Cell outer membrane</location>
        <topology evidence="1 8">Multi-pass membrane protein</topology>
    </subcellularLocation>
</comment>
<dbReference type="Gene3D" id="2.170.130.10">
    <property type="entry name" value="TonB-dependent receptor, plug domain"/>
    <property type="match status" value="1"/>
</dbReference>
<keyword evidence="12" id="KW-0675">Receptor</keyword>
<dbReference type="InterPro" id="IPR037066">
    <property type="entry name" value="Plug_dom_sf"/>
</dbReference>
<keyword evidence="5 9" id="KW-0798">TonB box</keyword>
<dbReference type="Gene3D" id="2.40.170.20">
    <property type="entry name" value="TonB-dependent receptor, beta-barrel domain"/>
    <property type="match status" value="1"/>
</dbReference>
<evidence type="ECO:0000256" key="2">
    <source>
        <dbReference type="ARBA" id="ARBA00022448"/>
    </source>
</evidence>
<evidence type="ECO:0000256" key="6">
    <source>
        <dbReference type="ARBA" id="ARBA00023136"/>
    </source>
</evidence>
<dbReference type="OrthoDB" id="7394476at2"/>
<organism evidence="12 13">
    <name type="scientific">Aurantiacibacter spongiae</name>
    <dbReference type="NCBI Taxonomy" id="2488860"/>
    <lineage>
        <taxon>Bacteria</taxon>
        <taxon>Pseudomonadati</taxon>
        <taxon>Pseudomonadota</taxon>
        <taxon>Alphaproteobacteria</taxon>
        <taxon>Sphingomonadales</taxon>
        <taxon>Erythrobacteraceae</taxon>
        <taxon>Aurantiacibacter</taxon>
    </lineage>
</organism>
<evidence type="ECO:0000256" key="8">
    <source>
        <dbReference type="PROSITE-ProRule" id="PRU01360"/>
    </source>
</evidence>
<name>A0A3N5D8E3_9SPHN</name>
<dbReference type="InterPro" id="IPR012910">
    <property type="entry name" value="Plug_dom"/>
</dbReference>
<dbReference type="AlphaFoldDB" id="A0A3N5D8E3"/>
<comment type="caution">
    <text evidence="12">The sequence shown here is derived from an EMBL/GenBank/DDBJ whole genome shotgun (WGS) entry which is preliminary data.</text>
</comment>
<dbReference type="InterPro" id="IPR036942">
    <property type="entry name" value="Beta-barrel_TonB_sf"/>
</dbReference>
<evidence type="ECO:0000313" key="13">
    <source>
        <dbReference type="Proteomes" id="UP000275232"/>
    </source>
</evidence>
<keyword evidence="2 8" id="KW-0813">Transport</keyword>
<feature type="domain" description="TonB-dependent receptor plug" evidence="11">
    <location>
        <begin position="65"/>
        <end position="182"/>
    </location>
</feature>
<evidence type="ECO:0000313" key="12">
    <source>
        <dbReference type="EMBL" id="RPF70878.1"/>
    </source>
</evidence>
<evidence type="ECO:0000256" key="7">
    <source>
        <dbReference type="ARBA" id="ARBA00023237"/>
    </source>
</evidence>
<dbReference type="RefSeq" id="WP_123878775.1">
    <property type="nucleotide sequence ID" value="NZ_RPFZ01000001.1"/>
</dbReference>
<keyword evidence="7 8" id="KW-0998">Cell outer membrane</keyword>
<dbReference type="Pfam" id="PF07715">
    <property type="entry name" value="Plug"/>
    <property type="match status" value="1"/>
</dbReference>
<evidence type="ECO:0000259" key="10">
    <source>
        <dbReference type="Pfam" id="PF00593"/>
    </source>
</evidence>
<dbReference type="GO" id="GO:0009279">
    <property type="term" value="C:cell outer membrane"/>
    <property type="evidence" value="ECO:0007669"/>
    <property type="project" value="UniProtKB-SubCell"/>
</dbReference>
<dbReference type="SUPFAM" id="SSF56935">
    <property type="entry name" value="Porins"/>
    <property type="match status" value="1"/>
</dbReference>
<protein>
    <submittedName>
        <fullName evidence="12">TonB-dependent receptor</fullName>
    </submittedName>
</protein>
<evidence type="ECO:0000256" key="9">
    <source>
        <dbReference type="RuleBase" id="RU003357"/>
    </source>
</evidence>
<evidence type="ECO:0000256" key="5">
    <source>
        <dbReference type="ARBA" id="ARBA00023077"/>
    </source>
</evidence>
<dbReference type="Proteomes" id="UP000275232">
    <property type="component" value="Unassembled WGS sequence"/>
</dbReference>
<keyword evidence="4 8" id="KW-0812">Transmembrane</keyword>